<evidence type="ECO:0000256" key="1">
    <source>
        <dbReference type="ARBA" id="ARBA00004613"/>
    </source>
</evidence>
<dbReference type="SUPFAM" id="SSF47266">
    <property type="entry name" value="4-helical cytokines"/>
    <property type="match status" value="1"/>
</dbReference>
<comment type="similarity">
    <text evidence="2">Belongs to the type II (or gamma) interferon family.</text>
</comment>
<dbReference type="Ensembl" id="ENSAPET00000034291.1">
    <property type="protein sequence ID" value="ENSAPEP00000033415.1"/>
    <property type="gene ID" value="ENSAPEG00000023701.1"/>
</dbReference>
<dbReference type="Proteomes" id="UP000265080">
    <property type="component" value="Chromosome 21"/>
</dbReference>
<dbReference type="GO" id="GO:0005615">
    <property type="term" value="C:extracellular space"/>
    <property type="evidence" value="ECO:0007669"/>
    <property type="project" value="UniProtKB-KW"/>
</dbReference>
<keyword evidence="7" id="KW-0732">Signal</keyword>
<evidence type="ECO:0000256" key="6">
    <source>
        <dbReference type="SAM" id="MobiDB-lite"/>
    </source>
</evidence>
<dbReference type="AlphaFoldDB" id="A0A3P8U4H3"/>
<feature type="signal peptide" evidence="7">
    <location>
        <begin position="1"/>
        <end position="24"/>
    </location>
</feature>
<reference evidence="8" key="2">
    <citation type="submission" date="2025-08" db="UniProtKB">
        <authorList>
            <consortium name="Ensembl"/>
        </authorList>
    </citation>
    <scope>IDENTIFICATION</scope>
</reference>
<feature type="compositionally biased region" description="Basic residues" evidence="6">
    <location>
        <begin position="188"/>
        <end position="203"/>
    </location>
</feature>
<evidence type="ECO:0000256" key="7">
    <source>
        <dbReference type="SAM" id="SignalP"/>
    </source>
</evidence>
<sequence>MKMVAMARTAVCLSLFLLICQVRGIYVSQRVNETIQNLLRHYKISNREKFSGKPIFPRDPLDGKREVSKTPDAVKMVFMSGILETYEKLFGQMLRQLPTSTPPTADSTTPSTGTGLQPGQSVRSNLTYMLGKIKELKKGYFQEEEKLLHELHGLRRIQVHSLVQAKALFELPRMLEQAGIVSQNDTMRRRRRRQAKSRMALRG</sequence>
<dbReference type="GeneTree" id="ENSGT00940000174747"/>
<evidence type="ECO:0008006" key="10">
    <source>
        <dbReference type="Google" id="ProtNLM"/>
    </source>
</evidence>
<feature type="region of interest" description="Disordered" evidence="6">
    <location>
        <begin position="97"/>
        <end position="121"/>
    </location>
</feature>
<dbReference type="InterPro" id="IPR002069">
    <property type="entry name" value="Interferon_gamma"/>
</dbReference>
<dbReference type="PANTHER" id="PTHR11419">
    <property type="entry name" value="INTERFERON GAMMA"/>
    <property type="match status" value="1"/>
</dbReference>
<organism evidence="8 9">
    <name type="scientific">Amphiprion percula</name>
    <name type="common">Orange clownfish</name>
    <name type="synonym">Lutjanus percula</name>
    <dbReference type="NCBI Taxonomy" id="161767"/>
    <lineage>
        <taxon>Eukaryota</taxon>
        <taxon>Metazoa</taxon>
        <taxon>Chordata</taxon>
        <taxon>Craniata</taxon>
        <taxon>Vertebrata</taxon>
        <taxon>Euteleostomi</taxon>
        <taxon>Actinopterygii</taxon>
        <taxon>Neopterygii</taxon>
        <taxon>Teleostei</taxon>
        <taxon>Neoteleostei</taxon>
        <taxon>Acanthomorphata</taxon>
        <taxon>Ovalentaria</taxon>
        <taxon>Pomacentridae</taxon>
        <taxon>Amphiprion</taxon>
    </lineage>
</organism>
<keyword evidence="4" id="KW-0964">Secreted</keyword>
<feature type="region of interest" description="Disordered" evidence="6">
    <location>
        <begin position="184"/>
        <end position="203"/>
    </location>
</feature>
<dbReference type="Gene3D" id="1.20.1250.10">
    <property type="match status" value="1"/>
</dbReference>
<dbReference type="GO" id="GO:0005133">
    <property type="term" value="F:type II interferon receptor binding"/>
    <property type="evidence" value="ECO:0007669"/>
    <property type="project" value="InterPro"/>
</dbReference>
<keyword evidence="3" id="KW-0202">Cytokine</keyword>
<reference evidence="8 9" key="1">
    <citation type="submission" date="2018-03" db="EMBL/GenBank/DDBJ databases">
        <title>Finding Nemo's genes: A chromosome-scale reference assembly of the genome of the orange clownfish Amphiprion percula.</title>
        <authorList>
            <person name="Lehmann R."/>
        </authorList>
    </citation>
    <scope>NUCLEOTIDE SEQUENCE</scope>
</reference>
<evidence type="ECO:0000256" key="3">
    <source>
        <dbReference type="ARBA" id="ARBA00022514"/>
    </source>
</evidence>
<dbReference type="GO" id="GO:0005125">
    <property type="term" value="F:cytokine activity"/>
    <property type="evidence" value="ECO:0007669"/>
    <property type="project" value="UniProtKB-KW"/>
</dbReference>
<evidence type="ECO:0000256" key="2">
    <source>
        <dbReference type="ARBA" id="ARBA00007566"/>
    </source>
</evidence>
<keyword evidence="5" id="KW-0325">Glycoprotein</keyword>
<proteinExistence type="inferred from homology"/>
<dbReference type="PANTHER" id="PTHR11419:SF0">
    <property type="entry name" value="INTERFERON GAMMA"/>
    <property type="match status" value="1"/>
</dbReference>
<feature type="compositionally biased region" description="Low complexity" evidence="6">
    <location>
        <begin position="98"/>
        <end position="114"/>
    </location>
</feature>
<keyword evidence="9" id="KW-1185">Reference proteome</keyword>
<evidence type="ECO:0000313" key="8">
    <source>
        <dbReference type="Ensembl" id="ENSAPEP00000033415.1"/>
    </source>
</evidence>
<dbReference type="OMA" id="HRYHEQE"/>
<protein>
    <recommendedName>
        <fullName evidence="10">Interferon gamma</fullName>
    </recommendedName>
</protein>
<accession>A0A3P8U4H3</accession>
<dbReference type="STRING" id="161767.ENSAPEP00000033415"/>
<evidence type="ECO:0000313" key="9">
    <source>
        <dbReference type="Proteomes" id="UP000265080"/>
    </source>
</evidence>
<comment type="subcellular location">
    <subcellularLocation>
        <location evidence="1">Secreted</location>
    </subcellularLocation>
</comment>
<name>A0A3P8U4H3_AMPPE</name>
<evidence type="ECO:0000256" key="4">
    <source>
        <dbReference type="ARBA" id="ARBA00022525"/>
    </source>
</evidence>
<reference evidence="8" key="3">
    <citation type="submission" date="2025-09" db="UniProtKB">
        <authorList>
            <consortium name="Ensembl"/>
        </authorList>
    </citation>
    <scope>IDENTIFICATION</scope>
</reference>
<evidence type="ECO:0000256" key="5">
    <source>
        <dbReference type="ARBA" id="ARBA00023180"/>
    </source>
</evidence>
<feature type="chain" id="PRO_5018130887" description="Interferon gamma" evidence="7">
    <location>
        <begin position="25"/>
        <end position="203"/>
    </location>
</feature>
<dbReference type="GO" id="GO:0006955">
    <property type="term" value="P:immune response"/>
    <property type="evidence" value="ECO:0007669"/>
    <property type="project" value="InterPro"/>
</dbReference>
<dbReference type="InterPro" id="IPR009079">
    <property type="entry name" value="4_helix_cytokine-like_core"/>
</dbReference>